<organism evidence="2 3">
    <name type="scientific">Portunus trituberculatus</name>
    <name type="common">Swimming crab</name>
    <name type="synonym">Neptunus trituberculatus</name>
    <dbReference type="NCBI Taxonomy" id="210409"/>
    <lineage>
        <taxon>Eukaryota</taxon>
        <taxon>Metazoa</taxon>
        <taxon>Ecdysozoa</taxon>
        <taxon>Arthropoda</taxon>
        <taxon>Crustacea</taxon>
        <taxon>Multicrustacea</taxon>
        <taxon>Malacostraca</taxon>
        <taxon>Eumalacostraca</taxon>
        <taxon>Eucarida</taxon>
        <taxon>Decapoda</taxon>
        <taxon>Pleocyemata</taxon>
        <taxon>Brachyura</taxon>
        <taxon>Eubrachyura</taxon>
        <taxon>Portunoidea</taxon>
        <taxon>Portunidae</taxon>
        <taxon>Portuninae</taxon>
        <taxon>Portunus</taxon>
    </lineage>
</organism>
<dbReference type="Proteomes" id="UP000324222">
    <property type="component" value="Unassembled WGS sequence"/>
</dbReference>
<keyword evidence="3" id="KW-1185">Reference proteome</keyword>
<evidence type="ECO:0000313" key="3">
    <source>
        <dbReference type="Proteomes" id="UP000324222"/>
    </source>
</evidence>
<comment type="caution">
    <text evidence="2">The sequence shown here is derived from an EMBL/GenBank/DDBJ whole genome shotgun (WGS) entry which is preliminary data.</text>
</comment>
<name>A0A5B7D2Y5_PORTR</name>
<feature type="region of interest" description="Disordered" evidence="1">
    <location>
        <begin position="1"/>
        <end position="22"/>
    </location>
</feature>
<evidence type="ECO:0000256" key="1">
    <source>
        <dbReference type="SAM" id="MobiDB-lite"/>
    </source>
</evidence>
<sequence>MPDCSAYGCTRRSDNEDNMSPMPQRLLEPKILQIILPNVPLLEGEGEGKTFSSSRIRSGGLNVPKRLR</sequence>
<protein>
    <submittedName>
        <fullName evidence="2">Uncharacterized protein</fullName>
    </submittedName>
</protein>
<gene>
    <name evidence="2" type="ORF">E2C01_009241</name>
</gene>
<reference evidence="2 3" key="1">
    <citation type="submission" date="2019-05" db="EMBL/GenBank/DDBJ databases">
        <title>Another draft genome of Portunus trituberculatus and its Hox gene families provides insights of decapod evolution.</title>
        <authorList>
            <person name="Jeong J.-H."/>
            <person name="Song I."/>
            <person name="Kim S."/>
            <person name="Choi T."/>
            <person name="Kim D."/>
            <person name="Ryu S."/>
            <person name="Kim W."/>
        </authorList>
    </citation>
    <scope>NUCLEOTIDE SEQUENCE [LARGE SCALE GENOMIC DNA]</scope>
    <source>
        <tissue evidence="2">Muscle</tissue>
    </source>
</reference>
<accession>A0A5B7D2Y5</accession>
<feature type="region of interest" description="Disordered" evidence="1">
    <location>
        <begin position="46"/>
        <end position="68"/>
    </location>
</feature>
<dbReference type="AlphaFoldDB" id="A0A5B7D2Y5"/>
<evidence type="ECO:0000313" key="2">
    <source>
        <dbReference type="EMBL" id="MPC16417.1"/>
    </source>
</evidence>
<dbReference type="EMBL" id="VSRR010000504">
    <property type="protein sequence ID" value="MPC16417.1"/>
    <property type="molecule type" value="Genomic_DNA"/>
</dbReference>
<proteinExistence type="predicted"/>